<accession>A0A0F9BIU4</accession>
<feature type="non-terminal residue" evidence="1">
    <location>
        <position position="1"/>
    </location>
</feature>
<name>A0A0F9BIU4_9ZZZZ</name>
<gene>
    <name evidence="1" type="ORF">LCGC14_2442130</name>
</gene>
<reference evidence="1" key="1">
    <citation type="journal article" date="2015" name="Nature">
        <title>Complex archaea that bridge the gap between prokaryotes and eukaryotes.</title>
        <authorList>
            <person name="Spang A."/>
            <person name="Saw J.H."/>
            <person name="Jorgensen S.L."/>
            <person name="Zaremba-Niedzwiedzka K."/>
            <person name="Martijn J."/>
            <person name="Lind A.E."/>
            <person name="van Eijk R."/>
            <person name="Schleper C."/>
            <person name="Guy L."/>
            <person name="Ettema T.J."/>
        </authorList>
    </citation>
    <scope>NUCLEOTIDE SEQUENCE</scope>
</reference>
<dbReference type="AlphaFoldDB" id="A0A0F9BIU4"/>
<proteinExistence type="predicted"/>
<protein>
    <submittedName>
        <fullName evidence="1">Uncharacterized protein</fullName>
    </submittedName>
</protein>
<dbReference type="EMBL" id="LAZR01037607">
    <property type="protein sequence ID" value="KKL21765.1"/>
    <property type="molecule type" value="Genomic_DNA"/>
</dbReference>
<organism evidence="1">
    <name type="scientific">marine sediment metagenome</name>
    <dbReference type="NCBI Taxonomy" id="412755"/>
    <lineage>
        <taxon>unclassified sequences</taxon>
        <taxon>metagenomes</taxon>
        <taxon>ecological metagenomes</taxon>
    </lineage>
</organism>
<sequence length="103" mass="11420">GLIIDPKTNKPTITYIKARPSCKRCYGRGFVGWYNEGGGQIKVWMCVCFVRKNFAYIEDHGLSLEEIKIELMVDDEESNSKIKVVGGLNAVGILGDTGHTARV</sequence>
<comment type="caution">
    <text evidence="1">The sequence shown here is derived from an EMBL/GenBank/DDBJ whole genome shotgun (WGS) entry which is preliminary data.</text>
</comment>
<evidence type="ECO:0000313" key="1">
    <source>
        <dbReference type="EMBL" id="KKL21765.1"/>
    </source>
</evidence>